<dbReference type="Gene3D" id="1.10.443.10">
    <property type="entry name" value="Intergrase catalytic core"/>
    <property type="match status" value="1"/>
</dbReference>
<keyword evidence="9" id="KW-1185">Reference proteome</keyword>
<dbReference type="SUPFAM" id="SSF56349">
    <property type="entry name" value="DNA breaking-rejoining enzymes"/>
    <property type="match status" value="1"/>
</dbReference>
<evidence type="ECO:0000313" key="9">
    <source>
        <dbReference type="Proteomes" id="UP000318741"/>
    </source>
</evidence>
<feature type="domain" description="Core-binding (CB)" evidence="7">
    <location>
        <begin position="69"/>
        <end position="146"/>
    </location>
</feature>
<evidence type="ECO:0000256" key="5">
    <source>
        <dbReference type="PROSITE-ProRule" id="PRU01248"/>
    </source>
</evidence>
<evidence type="ECO:0000256" key="4">
    <source>
        <dbReference type="ARBA" id="ARBA00023172"/>
    </source>
</evidence>
<dbReference type="AlphaFoldDB" id="A0A517P5F2"/>
<dbReference type="PANTHER" id="PTHR30349">
    <property type="entry name" value="PHAGE INTEGRASE-RELATED"/>
    <property type="match status" value="1"/>
</dbReference>
<dbReference type="GO" id="GO:0003677">
    <property type="term" value="F:DNA binding"/>
    <property type="evidence" value="ECO:0007669"/>
    <property type="project" value="UniProtKB-UniRule"/>
</dbReference>
<dbReference type="Proteomes" id="UP000318741">
    <property type="component" value="Chromosome"/>
</dbReference>
<evidence type="ECO:0000256" key="1">
    <source>
        <dbReference type="ARBA" id="ARBA00008857"/>
    </source>
</evidence>
<feature type="domain" description="Tyr recombinase" evidence="6">
    <location>
        <begin position="166"/>
        <end position="360"/>
    </location>
</feature>
<accession>A0A517P5F2</accession>
<dbReference type="InterPro" id="IPR011010">
    <property type="entry name" value="DNA_brk_join_enz"/>
</dbReference>
<organism evidence="8 9">
    <name type="scientific">Alienimonas californiensis</name>
    <dbReference type="NCBI Taxonomy" id="2527989"/>
    <lineage>
        <taxon>Bacteria</taxon>
        <taxon>Pseudomonadati</taxon>
        <taxon>Planctomycetota</taxon>
        <taxon>Planctomycetia</taxon>
        <taxon>Planctomycetales</taxon>
        <taxon>Planctomycetaceae</taxon>
        <taxon>Alienimonas</taxon>
    </lineage>
</organism>
<sequence>MIDKPIRVTVFKRDGRTNYEAQWTDPLSGKTKMKSTGHRVKRDAERWAGRWEKELNDGAAGAGRATWADLVTRAERDFLPDKREKTRDSYRTAIGDVQRHLRPKLLTEITPEAIGRLKAGLRDGGVAPATVASKLRHVKALLRWAERQGMIDRAPAIEMPKVEAAAKGRPITDAEFAKVLAAVPDVVGESRAASWRHLLRGLWLSGLRMGEATALTWDDLDGPHVRLGGPFPAFLIPGRMQKGGKDTVTPIVPDFLAFLQGTPEADRRGFVFNPAPVQGTDRLSADWTSRTVAAIGTASGVKVKGDEPARAHDLRRSFCFRWSQRVLPQQLRVLARHTAVQTTLTYYAEADAGMTAEAVAAAVRGLGAG</sequence>
<keyword evidence="2" id="KW-0229">DNA integration</keyword>
<dbReference type="GO" id="GO:0006310">
    <property type="term" value="P:DNA recombination"/>
    <property type="evidence" value="ECO:0007669"/>
    <property type="project" value="UniProtKB-KW"/>
</dbReference>
<evidence type="ECO:0000256" key="2">
    <source>
        <dbReference type="ARBA" id="ARBA00022908"/>
    </source>
</evidence>
<name>A0A517P5F2_9PLAN</name>
<proteinExistence type="inferred from homology"/>
<evidence type="ECO:0000259" key="6">
    <source>
        <dbReference type="PROSITE" id="PS51898"/>
    </source>
</evidence>
<dbReference type="InterPro" id="IPR050090">
    <property type="entry name" value="Tyrosine_recombinase_XerCD"/>
</dbReference>
<keyword evidence="4" id="KW-0233">DNA recombination</keyword>
<dbReference type="InterPro" id="IPR010998">
    <property type="entry name" value="Integrase_recombinase_N"/>
</dbReference>
<dbReference type="GO" id="GO:0015074">
    <property type="term" value="P:DNA integration"/>
    <property type="evidence" value="ECO:0007669"/>
    <property type="project" value="UniProtKB-KW"/>
</dbReference>
<dbReference type="InterPro" id="IPR013762">
    <property type="entry name" value="Integrase-like_cat_sf"/>
</dbReference>
<keyword evidence="3 5" id="KW-0238">DNA-binding</keyword>
<evidence type="ECO:0000313" key="8">
    <source>
        <dbReference type="EMBL" id="QDT14602.1"/>
    </source>
</evidence>
<reference evidence="8 9" key="1">
    <citation type="submission" date="2019-02" db="EMBL/GenBank/DDBJ databases">
        <title>Deep-cultivation of Planctomycetes and their phenomic and genomic characterization uncovers novel biology.</title>
        <authorList>
            <person name="Wiegand S."/>
            <person name="Jogler M."/>
            <person name="Boedeker C."/>
            <person name="Pinto D."/>
            <person name="Vollmers J."/>
            <person name="Rivas-Marin E."/>
            <person name="Kohn T."/>
            <person name="Peeters S.H."/>
            <person name="Heuer A."/>
            <person name="Rast P."/>
            <person name="Oberbeckmann S."/>
            <person name="Bunk B."/>
            <person name="Jeske O."/>
            <person name="Meyerdierks A."/>
            <person name="Storesund J.E."/>
            <person name="Kallscheuer N."/>
            <person name="Luecker S."/>
            <person name="Lage O.M."/>
            <person name="Pohl T."/>
            <person name="Merkel B.J."/>
            <person name="Hornburger P."/>
            <person name="Mueller R.-W."/>
            <person name="Bruemmer F."/>
            <person name="Labrenz M."/>
            <person name="Spormann A.M."/>
            <person name="Op den Camp H."/>
            <person name="Overmann J."/>
            <person name="Amann R."/>
            <person name="Jetten M.S.M."/>
            <person name="Mascher T."/>
            <person name="Medema M.H."/>
            <person name="Devos D.P."/>
            <person name="Kaster A.-K."/>
            <person name="Ovreas L."/>
            <person name="Rohde M."/>
            <person name="Galperin M.Y."/>
            <person name="Jogler C."/>
        </authorList>
    </citation>
    <scope>NUCLEOTIDE SEQUENCE [LARGE SCALE GENOMIC DNA]</scope>
    <source>
        <strain evidence="8 9">CA12</strain>
    </source>
</reference>
<dbReference type="OrthoDB" id="266605at2"/>
<dbReference type="InterPro" id="IPR044068">
    <property type="entry name" value="CB"/>
</dbReference>
<protein>
    <submittedName>
        <fullName evidence="8">Site-specific tyrosine recombinase XerC</fullName>
    </submittedName>
</protein>
<dbReference type="InterPro" id="IPR002104">
    <property type="entry name" value="Integrase_catalytic"/>
</dbReference>
<dbReference type="PROSITE" id="PS51900">
    <property type="entry name" value="CB"/>
    <property type="match status" value="1"/>
</dbReference>
<dbReference type="Gene3D" id="1.10.150.130">
    <property type="match status" value="1"/>
</dbReference>
<comment type="similarity">
    <text evidence="1">Belongs to the 'phage' integrase family.</text>
</comment>
<gene>
    <name evidence="8" type="ORF">CA12_06780</name>
</gene>
<dbReference type="EMBL" id="CP036265">
    <property type="protein sequence ID" value="QDT14602.1"/>
    <property type="molecule type" value="Genomic_DNA"/>
</dbReference>
<evidence type="ECO:0000256" key="3">
    <source>
        <dbReference type="ARBA" id="ARBA00023125"/>
    </source>
</evidence>
<evidence type="ECO:0000259" key="7">
    <source>
        <dbReference type="PROSITE" id="PS51900"/>
    </source>
</evidence>
<dbReference type="PANTHER" id="PTHR30349:SF64">
    <property type="entry name" value="PROPHAGE INTEGRASE INTD-RELATED"/>
    <property type="match status" value="1"/>
</dbReference>
<dbReference type="Pfam" id="PF00589">
    <property type="entry name" value="Phage_integrase"/>
    <property type="match status" value="1"/>
</dbReference>
<dbReference type="RefSeq" id="WP_145357481.1">
    <property type="nucleotide sequence ID" value="NZ_CP036265.1"/>
</dbReference>
<dbReference type="KEGG" id="acaf:CA12_06780"/>
<dbReference type="PROSITE" id="PS51898">
    <property type="entry name" value="TYR_RECOMBINASE"/>
    <property type="match status" value="1"/>
</dbReference>